<accession>A0A0D7AVU1</accession>
<evidence type="ECO:0000313" key="1">
    <source>
        <dbReference type="EMBL" id="KIY62503.1"/>
    </source>
</evidence>
<organism evidence="1 2">
    <name type="scientific">Cylindrobasidium torrendii FP15055 ss-10</name>
    <dbReference type="NCBI Taxonomy" id="1314674"/>
    <lineage>
        <taxon>Eukaryota</taxon>
        <taxon>Fungi</taxon>
        <taxon>Dikarya</taxon>
        <taxon>Basidiomycota</taxon>
        <taxon>Agaricomycotina</taxon>
        <taxon>Agaricomycetes</taxon>
        <taxon>Agaricomycetidae</taxon>
        <taxon>Agaricales</taxon>
        <taxon>Marasmiineae</taxon>
        <taxon>Physalacriaceae</taxon>
        <taxon>Cylindrobasidium</taxon>
    </lineage>
</organism>
<gene>
    <name evidence="1" type="ORF">CYLTODRAFT_426870</name>
</gene>
<proteinExistence type="predicted"/>
<keyword evidence="2" id="KW-1185">Reference proteome</keyword>
<dbReference type="AlphaFoldDB" id="A0A0D7AVU1"/>
<sequence length="126" mass="14354">MDALTVPEPSHRRTPREELADISTPFLPDAWEEMLRACGDAVWEAHKGVVRGMREGFKNGVENVRLAGTYIAENMVAPEHEEWLTAEYDAETELGRLSEGFPPEVWQEVLGTNWIWIRTDFLISLA</sequence>
<dbReference type="EMBL" id="KN880778">
    <property type="protein sequence ID" value="KIY62503.1"/>
    <property type="molecule type" value="Genomic_DNA"/>
</dbReference>
<dbReference type="Proteomes" id="UP000054007">
    <property type="component" value="Unassembled WGS sequence"/>
</dbReference>
<name>A0A0D7AVU1_9AGAR</name>
<reference evidence="1 2" key="1">
    <citation type="journal article" date="2015" name="Fungal Genet. Biol.">
        <title>Evolution of novel wood decay mechanisms in Agaricales revealed by the genome sequences of Fistulina hepatica and Cylindrobasidium torrendii.</title>
        <authorList>
            <person name="Floudas D."/>
            <person name="Held B.W."/>
            <person name="Riley R."/>
            <person name="Nagy L.G."/>
            <person name="Koehler G."/>
            <person name="Ransdell A.S."/>
            <person name="Younus H."/>
            <person name="Chow J."/>
            <person name="Chiniquy J."/>
            <person name="Lipzen A."/>
            <person name="Tritt A."/>
            <person name="Sun H."/>
            <person name="Haridas S."/>
            <person name="LaButti K."/>
            <person name="Ohm R.A."/>
            <person name="Kues U."/>
            <person name="Blanchette R.A."/>
            <person name="Grigoriev I.V."/>
            <person name="Minto R.E."/>
            <person name="Hibbett D.S."/>
        </authorList>
    </citation>
    <scope>NUCLEOTIDE SEQUENCE [LARGE SCALE GENOMIC DNA]</scope>
    <source>
        <strain evidence="1 2">FP15055 ss-10</strain>
    </source>
</reference>
<evidence type="ECO:0000313" key="2">
    <source>
        <dbReference type="Proteomes" id="UP000054007"/>
    </source>
</evidence>
<protein>
    <submittedName>
        <fullName evidence="1">Uncharacterized protein</fullName>
    </submittedName>
</protein>